<reference evidence="1 2" key="1">
    <citation type="journal article" date="2011" name="Cell">
        <title>The monarch butterfly genome yields insights into long-distance migration.</title>
        <authorList>
            <person name="Zhan S."/>
            <person name="Merlin C."/>
            <person name="Boore J.L."/>
            <person name="Reppert S.M."/>
        </authorList>
    </citation>
    <scope>NUCLEOTIDE SEQUENCE [LARGE SCALE GENOMIC DNA]</scope>
    <source>
        <strain evidence="1">F-2</strain>
    </source>
</reference>
<dbReference type="AlphaFoldDB" id="A0A212FAU3"/>
<dbReference type="GO" id="GO:0000460">
    <property type="term" value="P:maturation of 5.8S rRNA"/>
    <property type="evidence" value="ECO:0007669"/>
    <property type="project" value="TreeGrafter"/>
</dbReference>
<dbReference type="STRING" id="278856.A0A212FAU3"/>
<dbReference type="Pfam" id="PF04031">
    <property type="entry name" value="Las1"/>
    <property type="match status" value="1"/>
</dbReference>
<dbReference type="InterPro" id="IPR007174">
    <property type="entry name" value="Las1"/>
</dbReference>
<evidence type="ECO:0008006" key="3">
    <source>
        <dbReference type="Google" id="ProtNLM"/>
    </source>
</evidence>
<gene>
    <name evidence="1" type="ORF">KGM_202530</name>
</gene>
<dbReference type="InParanoid" id="A0A212FAU3"/>
<comment type="caution">
    <text evidence="1">The sequence shown here is derived from an EMBL/GenBank/DDBJ whole genome shotgun (WGS) entry which is preliminary data.</text>
</comment>
<proteinExistence type="predicted"/>
<dbReference type="GO" id="GO:0090730">
    <property type="term" value="C:Las1 complex"/>
    <property type="evidence" value="ECO:0007669"/>
    <property type="project" value="InterPro"/>
</dbReference>
<evidence type="ECO:0000313" key="1">
    <source>
        <dbReference type="EMBL" id="OWR50843.1"/>
    </source>
</evidence>
<name>A0A212FAU3_DANPL</name>
<dbReference type="PANTHER" id="PTHR15002:SF0">
    <property type="entry name" value="RIBOSOMAL BIOGENESIS PROTEIN LAS1L"/>
    <property type="match status" value="1"/>
</dbReference>
<dbReference type="GO" id="GO:0030687">
    <property type="term" value="C:preribosome, large subunit precursor"/>
    <property type="evidence" value="ECO:0007669"/>
    <property type="project" value="TreeGrafter"/>
</dbReference>
<evidence type="ECO:0000313" key="2">
    <source>
        <dbReference type="Proteomes" id="UP000007151"/>
    </source>
</evidence>
<dbReference type="eggNOG" id="KOG2425">
    <property type="taxonomic scope" value="Eukaryota"/>
</dbReference>
<dbReference type="GO" id="GO:0004519">
    <property type="term" value="F:endonuclease activity"/>
    <property type="evidence" value="ECO:0007669"/>
    <property type="project" value="InterPro"/>
</dbReference>
<dbReference type="KEGG" id="dpl:KGM_202530"/>
<dbReference type="FunCoup" id="A0A212FAU3">
    <property type="interactions" value="10"/>
</dbReference>
<dbReference type="Proteomes" id="UP000007151">
    <property type="component" value="Unassembled WGS sequence"/>
</dbReference>
<accession>A0A212FAU3</accession>
<dbReference type="EMBL" id="AGBW02009427">
    <property type="protein sequence ID" value="OWR50843.1"/>
    <property type="molecule type" value="Genomic_DNA"/>
</dbReference>
<organism evidence="1 2">
    <name type="scientific">Danaus plexippus plexippus</name>
    <dbReference type="NCBI Taxonomy" id="278856"/>
    <lineage>
        <taxon>Eukaryota</taxon>
        <taxon>Metazoa</taxon>
        <taxon>Ecdysozoa</taxon>
        <taxon>Arthropoda</taxon>
        <taxon>Hexapoda</taxon>
        <taxon>Insecta</taxon>
        <taxon>Pterygota</taxon>
        <taxon>Neoptera</taxon>
        <taxon>Endopterygota</taxon>
        <taxon>Lepidoptera</taxon>
        <taxon>Glossata</taxon>
        <taxon>Ditrysia</taxon>
        <taxon>Papilionoidea</taxon>
        <taxon>Nymphalidae</taxon>
        <taxon>Danainae</taxon>
        <taxon>Danaini</taxon>
        <taxon>Danaina</taxon>
        <taxon>Danaus</taxon>
        <taxon>Danaus</taxon>
    </lineage>
</organism>
<dbReference type="GO" id="GO:0000470">
    <property type="term" value="P:maturation of LSU-rRNA"/>
    <property type="evidence" value="ECO:0007669"/>
    <property type="project" value="TreeGrafter"/>
</dbReference>
<protein>
    <recommendedName>
        <fullName evidence="3">Ribosomal biogenesis protein LAS1L</fullName>
    </recommendedName>
</protein>
<keyword evidence="2" id="KW-1185">Reference proteome</keyword>
<sequence length="453" mass="52331">MRFVNHMLDTQTAKGQSLFQAAKNLNIPEWIIDMRHDTAHGNKLPQIELLREACLLSLEWLKNYYWDKHKEYIGDYIVGQVAMQRNERENKIEALINFCVSLSICSHPGCNVRTIADVPDATLRESLVNDAKEIIGDSFDYSNLKTITIKNLHHFLTPTVKKILYHDSACTYVNKILLSENSLFLSLELYVLLDKYNYQLKKQLNKAFVQCFEMLLQFLHTYDLLQDFLIELIKRVQSNEMCDKRRKLAALWVSVILKALGKVQLFQEQVMKKASKESTSRSKDLKSLFYHWFPNERNCHLLLDLNKPVPKDLTNINFIQPIISTYNEYLTCFIKDLLTLVRPQLPQPVIKKLCELAKAISSPKKIKTTSKIYTVDDLDLNGDTLKDESVIVIDDNPKDVVTTLITESEPKCVNKQKHGVFYLASHEHAWATCPIGLLPWQQAPAEQMDVDIN</sequence>
<dbReference type="PANTHER" id="PTHR15002">
    <property type="entry name" value="RIBOSOMAL BIOGENESIS PROTEIN LAS1L"/>
    <property type="match status" value="1"/>
</dbReference>